<evidence type="ECO:0000313" key="2">
    <source>
        <dbReference type="Proteomes" id="UP001589575"/>
    </source>
</evidence>
<sequence>MESIPDDVCVEAADNAVPHLVDRTYVGLHGDMGDELATWMIVDTTVEELGGWDPLTPDEALDRAERLGYEVVTEDDHGIWVLHRDRPVDPVCATYVP</sequence>
<protein>
    <submittedName>
        <fullName evidence="1">Uncharacterized protein</fullName>
    </submittedName>
</protein>
<gene>
    <name evidence="1" type="ORF">ACFFX0_01965</name>
</gene>
<name>A0ABV5FTL6_9MICC</name>
<organism evidence="1 2">
    <name type="scientific">Citricoccus parietis</name>
    <dbReference type="NCBI Taxonomy" id="592307"/>
    <lineage>
        <taxon>Bacteria</taxon>
        <taxon>Bacillati</taxon>
        <taxon>Actinomycetota</taxon>
        <taxon>Actinomycetes</taxon>
        <taxon>Micrococcales</taxon>
        <taxon>Micrococcaceae</taxon>
        <taxon>Citricoccus</taxon>
    </lineage>
</organism>
<dbReference type="Proteomes" id="UP001589575">
    <property type="component" value="Unassembled WGS sequence"/>
</dbReference>
<reference evidence="1 2" key="1">
    <citation type="submission" date="2024-09" db="EMBL/GenBank/DDBJ databases">
        <authorList>
            <person name="Sun Q."/>
            <person name="Mori K."/>
        </authorList>
    </citation>
    <scope>NUCLEOTIDE SEQUENCE [LARGE SCALE GENOMIC DNA]</scope>
    <source>
        <strain evidence="1 2">CCM 7609</strain>
    </source>
</reference>
<keyword evidence="2" id="KW-1185">Reference proteome</keyword>
<proteinExistence type="predicted"/>
<accession>A0ABV5FTL6</accession>
<evidence type="ECO:0000313" key="1">
    <source>
        <dbReference type="EMBL" id="MFB9070025.1"/>
    </source>
</evidence>
<comment type="caution">
    <text evidence="1">The sequence shown here is derived from an EMBL/GenBank/DDBJ whole genome shotgun (WGS) entry which is preliminary data.</text>
</comment>
<dbReference type="EMBL" id="JBHMFI010000001">
    <property type="protein sequence ID" value="MFB9070025.1"/>
    <property type="molecule type" value="Genomic_DNA"/>
</dbReference>